<comment type="caution">
    <text evidence="1">The sequence shown here is derived from an EMBL/GenBank/DDBJ whole genome shotgun (WGS) entry which is preliminary data.</text>
</comment>
<dbReference type="EMBL" id="JBBMFD010000030">
    <property type="protein sequence ID" value="MEQ2441579.1"/>
    <property type="molecule type" value="Genomic_DNA"/>
</dbReference>
<proteinExistence type="predicted"/>
<accession>A0ABV1E2P2</accession>
<dbReference type="Proteomes" id="UP001489509">
    <property type="component" value="Unassembled WGS sequence"/>
</dbReference>
<evidence type="ECO:0000313" key="1">
    <source>
        <dbReference type="EMBL" id="MEQ2441579.1"/>
    </source>
</evidence>
<gene>
    <name evidence="1" type="ORF">WMO26_12140</name>
</gene>
<organism evidence="1 2">
    <name type="scientific">Solibaculum intestinale</name>
    <dbReference type="NCBI Taxonomy" id="3133165"/>
    <lineage>
        <taxon>Bacteria</taxon>
        <taxon>Bacillati</taxon>
        <taxon>Bacillota</taxon>
        <taxon>Clostridia</taxon>
        <taxon>Eubacteriales</taxon>
        <taxon>Oscillospiraceae</taxon>
        <taxon>Solibaculum</taxon>
    </lineage>
</organism>
<sequence length="173" mass="18856">MNWSEYEDDVLKAGYEAHRTASEIAATLGRTSGAVRGRASALGIAKAKLSEPEESGFENEAVCQYCGQISMPGEECNCPEAKRERRIKDQILRAKNTIREVFGQACQDEGYKPVSAENIEIMDAAAVQIANYKMHAVSLVLSSGTRAKLTRGAKGVIKVERSETKKTTLEVGE</sequence>
<keyword evidence="2" id="KW-1185">Reference proteome</keyword>
<evidence type="ECO:0000313" key="2">
    <source>
        <dbReference type="Proteomes" id="UP001489509"/>
    </source>
</evidence>
<reference evidence="1 2" key="1">
    <citation type="submission" date="2024-03" db="EMBL/GenBank/DDBJ databases">
        <title>Human intestinal bacterial collection.</title>
        <authorList>
            <person name="Pauvert C."/>
            <person name="Hitch T.C.A."/>
            <person name="Clavel T."/>
        </authorList>
    </citation>
    <scope>NUCLEOTIDE SEQUENCE [LARGE SCALE GENOMIC DNA]</scope>
    <source>
        <strain evidence="1 2">CLA-JM-H44</strain>
    </source>
</reference>
<protein>
    <submittedName>
        <fullName evidence="1">Uncharacterized protein</fullName>
    </submittedName>
</protein>
<name>A0ABV1E2P2_9FIRM</name>
<dbReference type="RefSeq" id="WP_349220749.1">
    <property type="nucleotide sequence ID" value="NZ_JBBMFD010000030.1"/>
</dbReference>